<evidence type="ECO:0000256" key="8">
    <source>
        <dbReference type="SAM" id="MobiDB-lite"/>
    </source>
</evidence>
<dbReference type="PROSITE" id="PS50928">
    <property type="entry name" value="ABC_TM1"/>
    <property type="match status" value="1"/>
</dbReference>
<evidence type="ECO:0000256" key="3">
    <source>
        <dbReference type="ARBA" id="ARBA00022475"/>
    </source>
</evidence>
<feature type="transmembrane region" description="Helical" evidence="7">
    <location>
        <begin position="265"/>
        <end position="288"/>
    </location>
</feature>
<dbReference type="InterPro" id="IPR000515">
    <property type="entry name" value="MetI-like"/>
</dbReference>
<dbReference type="CDD" id="cd06261">
    <property type="entry name" value="TM_PBP2"/>
    <property type="match status" value="1"/>
</dbReference>
<gene>
    <name evidence="10" type="ORF">G3T36_02565</name>
</gene>
<feature type="region of interest" description="Disordered" evidence="8">
    <location>
        <begin position="1"/>
        <end position="23"/>
    </location>
</feature>
<keyword evidence="4 7" id="KW-0812">Transmembrane</keyword>
<evidence type="ECO:0000256" key="4">
    <source>
        <dbReference type="ARBA" id="ARBA00022692"/>
    </source>
</evidence>
<feature type="domain" description="ABC transmembrane type-1" evidence="9">
    <location>
        <begin position="93"/>
        <end position="284"/>
    </location>
</feature>
<feature type="transmembrane region" description="Helical" evidence="7">
    <location>
        <begin position="158"/>
        <end position="184"/>
    </location>
</feature>
<organism evidence="10 11">
    <name type="scientific">Leifsonia tongyongensis</name>
    <dbReference type="NCBI Taxonomy" id="1268043"/>
    <lineage>
        <taxon>Bacteria</taxon>
        <taxon>Bacillati</taxon>
        <taxon>Actinomycetota</taxon>
        <taxon>Actinomycetes</taxon>
        <taxon>Micrococcales</taxon>
        <taxon>Microbacteriaceae</taxon>
        <taxon>Leifsonia</taxon>
    </lineage>
</organism>
<keyword evidence="3" id="KW-1003">Cell membrane</keyword>
<comment type="caution">
    <text evidence="10">The sequence shown here is derived from an EMBL/GenBank/DDBJ whole genome shotgun (WGS) entry which is preliminary data.</text>
</comment>
<dbReference type="PANTHER" id="PTHR43744:SF8">
    <property type="entry name" value="SN-GLYCEROL-3-PHOSPHATE TRANSPORT SYSTEM PERMEASE PROTEIN UGPE"/>
    <property type="match status" value="1"/>
</dbReference>
<comment type="subcellular location">
    <subcellularLocation>
        <location evidence="1 7">Cell membrane</location>
        <topology evidence="1 7">Multi-pass membrane protein</topology>
    </subcellularLocation>
</comment>
<name>A0A6L9XTQ6_9MICO</name>
<evidence type="ECO:0000256" key="1">
    <source>
        <dbReference type="ARBA" id="ARBA00004651"/>
    </source>
</evidence>
<dbReference type="Gene3D" id="1.10.3720.10">
    <property type="entry name" value="MetI-like"/>
    <property type="match status" value="1"/>
</dbReference>
<dbReference type="PANTHER" id="PTHR43744">
    <property type="entry name" value="ABC TRANSPORTER PERMEASE PROTEIN MG189-RELATED-RELATED"/>
    <property type="match status" value="1"/>
</dbReference>
<keyword evidence="2 7" id="KW-0813">Transport</keyword>
<feature type="transmembrane region" description="Helical" evidence="7">
    <location>
        <begin position="205"/>
        <end position="230"/>
    </location>
</feature>
<evidence type="ECO:0000256" key="2">
    <source>
        <dbReference type="ARBA" id="ARBA00022448"/>
    </source>
</evidence>
<keyword evidence="11" id="KW-1185">Reference proteome</keyword>
<evidence type="ECO:0000313" key="11">
    <source>
        <dbReference type="Proteomes" id="UP000474967"/>
    </source>
</evidence>
<evidence type="ECO:0000256" key="7">
    <source>
        <dbReference type="RuleBase" id="RU363032"/>
    </source>
</evidence>
<feature type="transmembrane region" description="Helical" evidence="7">
    <location>
        <begin position="92"/>
        <end position="119"/>
    </location>
</feature>
<evidence type="ECO:0000256" key="6">
    <source>
        <dbReference type="ARBA" id="ARBA00023136"/>
    </source>
</evidence>
<feature type="compositionally biased region" description="Basic and acidic residues" evidence="8">
    <location>
        <begin position="1"/>
        <end position="10"/>
    </location>
</feature>
<keyword evidence="6 7" id="KW-0472">Membrane</keyword>
<dbReference type="GO" id="GO:0005886">
    <property type="term" value="C:plasma membrane"/>
    <property type="evidence" value="ECO:0007669"/>
    <property type="project" value="UniProtKB-SubCell"/>
</dbReference>
<dbReference type="Pfam" id="PF00528">
    <property type="entry name" value="BPD_transp_1"/>
    <property type="match status" value="1"/>
</dbReference>
<reference evidence="10 11" key="1">
    <citation type="journal article" date="2014" name="J. Microbiol.">
        <title>Diaminobutyricibacter tongyongensis gen. nov., sp. nov. and Homoserinibacter gongjuensis gen. nov., sp. nov. belong to the family Microbacteriaceae.</title>
        <authorList>
            <person name="Kim S.J."/>
            <person name="Ahn J.H."/>
            <person name="Weon H.Y."/>
            <person name="Hamada M."/>
            <person name="Suzuki K."/>
            <person name="Kwon S.W."/>
        </authorList>
    </citation>
    <scope>NUCLEOTIDE SEQUENCE [LARGE SCALE GENOMIC DNA]</scope>
    <source>
        <strain evidence="10 11">NBRC 108724</strain>
    </source>
</reference>
<dbReference type="SUPFAM" id="SSF161098">
    <property type="entry name" value="MetI-like"/>
    <property type="match status" value="1"/>
</dbReference>
<dbReference type="InterPro" id="IPR035906">
    <property type="entry name" value="MetI-like_sf"/>
</dbReference>
<evidence type="ECO:0000256" key="5">
    <source>
        <dbReference type="ARBA" id="ARBA00022989"/>
    </source>
</evidence>
<feature type="transmembrane region" description="Helical" evidence="7">
    <location>
        <begin position="131"/>
        <end position="152"/>
    </location>
</feature>
<dbReference type="AlphaFoldDB" id="A0A6L9XTQ6"/>
<sequence>MTTIRTDKPYATKVRSRSRTSETSATLNKRARLPVFILLLVIAATVVYPVVFLAIASVRTNADYLRNPFGLPDHITFDNFISLWNNYGVGQALLNSVFVVGSALLFTIVVAALAGYALAKLPVPGARYINATFVSVMLIPSQVLIIPVYLLLSDLGLVNGFAGLILVYIATGLPFTVFFLTLSFKAIPDSVLEAAKLDGAGFFRTIIAVVLPIGRASVATVAVLQFLAMWNELLFAYILLSDNSKALITPTLANIGTRLVTDQPLISAGLLITSLPPIILLVFASRYVMQGMAAGISR</sequence>
<dbReference type="EMBL" id="JAAGWY010000001">
    <property type="protein sequence ID" value="NEN04743.1"/>
    <property type="molecule type" value="Genomic_DNA"/>
</dbReference>
<dbReference type="Proteomes" id="UP000474967">
    <property type="component" value="Unassembled WGS sequence"/>
</dbReference>
<dbReference type="GO" id="GO:0055085">
    <property type="term" value="P:transmembrane transport"/>
    <property type="evidence" value="ECO:0007669"/>
    <property type="project" value="InterPro"/>
</dbReference>
<comment type="similarity">
    <text evidence="7">Belongs to the binding-protein-dependent transport system permease family.</text>
</comment>
<keyword evidence="5 7" id="KW-1133">Transmembrane helix</keyword>
<dbReference type="RefSeq" id="WP_163287843.1">
    <property type="nucleotide sequence ID" value="NZ_JAAGWY010000001.1"/>
</dbReference>
<evidence type="ECO:0000259" key="9">
    <source>
        <dbReference type="PROSITE" id="PS50928"/>
    </source>
</evidence>
<protein>
    <submittedName>
        <fullName evidence="10">Carbohydrate ABC transporter permease</fullName>
    </submittedName>
</protein>
<evidence type="ECO:0000313" key="10">
    <source>
        <dbReference type="EMBL" id="NEN04743.1"/>
    </source>
</evidence>
<accession>A0A6L9XTQ6</accession>
<feature type="transmembrane region" description="Helical" evidence="7">
    <location>
        <begin position="35"/>
        <end position="58"/>
    </location>
</feature>
<proteinExistence type="inferred from homology"/>